<protein>
    <recommendedName>
        <fullName evidence="1">BTB domain-containing protein</fullName>
    </recommendedName>
</protein>
<evidence type="ECO:0000313" key="2">
    <source>
        <dbReference type="EMBL" id="KAF8472337.1"/>
    </source>
</evidence>
<reference evidence="2" key="1">
    <citation type="submission" date="2019-10" db="EMBL/GenBank/DDBJ databases">
        <authorList>
            <consortium name="DOE Joint Genome Institute"/>
            <person name="Kuo A."/>
            <person name="Miyauchi S."/>
            <person name="Kiss E."/>
            <person name="Drula E."/>
            <person name="Kohler A."/>
            <person name="Sanchez-Garcia M."/>
            <person name="Andreopoulos B."/>
            <person name="Barry K.W."/>
            <person name="Bonito G."/>
            <person name="Buee M."/>
            <person name="Carver A."/>
            <person name="Chen C."/>
            <person name="Cichocki N."/>
            <person name="Clum A."/>
            <person name="Culley D."/>
            <person name="Crous P.W."/>
            <person name="Fauchery L."/>
            <person name="Girlanda M."/>
            <person name="Hayes R."/>
            <person name="Keri Z."/>
            <person name="LaButti K."/>
            <person name="Lipzen A."/>
            <person name="Lombard V."/>
            <person name="Magnuson J."/>
            <person name="Maillard F."/>
            <person name="Morin E."/>
            <person name="Murat C."/>
            <person name="Nolan M."/>
            <person name="Ohm R."/>
            <person name="Pangilinan J."/>
            <person name="Pereira M."/>
            <person name="Perotto S."/>
            <person name="Peter M."/>
            <person name="Riley R."/>
            <person name="Sitrit Y."/>
            <person name="Stielow B."/>
            <person name="Szollosi G."/>
            <person name="Zifcakova L."/>
            <person name="Stursova M."/>
            <person name="Spatafora J.W."/>
            <person name="Tedersoo L."/>
            <person name="Vaario L.-M."/>
            <person name="Yamada A."/>
            <person name="Yan M."/>
            <person name="Wang P."/>
            <person name="Xu J."/>
            <person name="Bruns T."/>
            <person name="Baldrian P."/>
            <person name="Vilgalys R."/>
            <person name="Henrissat B."/>
            <person name="Grigoriev I.V."/>
            <person name="Hibbett D."/>
            <person name="Nagy L.G."/>
            <person name="Martin F.M."/>
        </authorList>
    </citation>
    <scope>NUCLEOTIDE SEQUENCE</scope>
    <source>
        <strain evidence="2">Prilba</strain>
    </source>
</reference>
<dbReference type="Pfam" id="PF00651">
    <property type="entry name" value="BTB"/>
    <property type="match status" value="1"/>
</dbReference>
<dbReference type="Gene3D" id="3.30.710.10">
    <property type="entry name" value="Potassium Channel Kv1.1, Chain A"/>
    <property type="match status" value="1"/>
</dbReference>
<dbReference type="AlphaFoldDB" id="A0A9P5JZJ0"/>
<dbReference type="SUPFAM" id="SSF54695">
    <property type="entry name" value="POZ domain"/>
    <property type="match status" value="1"/>
</dbReference>
<accession>A0A9P5JZJ0</accession>
<comment type="caution">
    <text evidence="2">The sequence shown here is derived from an EMBL/GenBank/DDBJ whole genome shotgun (WGS) entry which is preliminary data.</text>
</comment>
<dbReference type="Proteomes" id="UP000759537">
    <property type="component" value="Unassembled WGS sequence"/>
</dbReference>
<keyword evidence="3" id="KW-1185">Reference proteome</keyword>
<organism evidence="2 3">
    <name type="scientific">Russula ochroleuca</name>
    <dbReference type="NCBI Taxonomy" id="152965"/>
    <lineage>
        <taxon>Eukaryota</taxon>
        <taxon>Fungi</taxon>
        <taxon>Dikarya</taxon>
        <taxon>Basidiomycota</taxon>
        <taxon>Agaricomycotina</taxon>
        <taxon>Agaricomycetes</taxon>
        <taxon>Russulales</taxon>
        <taxon>Russulaceae</taxon>
        <taxon>Russula</taxon>
    </lineage>
</organism>
<reference evidence="2" key="2">
    <citation type="journal article" date="2020" name="Nat. Commun.">
        <title>Large-scale genome sequencing of mycorrhizal fungi provides insights into the early evolution of symbiotic traits.</title>
        <authorList>
            <person name="Miyauchi S."/>
            <person name="Kiss E."/>
            <person name="Kuo A."/>
            <person name="Drula E."/>
            <person name="Kohler A."/>
            <person name="Sanchez-Garcia M."/>
            <person name="Morin E."/>
            <person name="Andreopoulos B."/>
            <person name="Barry K.W."/>
            <person name="Bonito G."/>
            <person name="Buee M."/>
            <person name="Carver A."/>
            <person name="Chen C."/>
            <person name="Cichocki N."/>
            <person name="Clum A."/>
            <person name="Culley D."/>
            <person name="Crous P.W."/>
            <person name="Fauchery L."/>
            <person name="Girlanda M."/>
            <person name="Hayes R.D."/>
            <person name="Keri Z."/>
            <person name="LaButti K."/>
            <person name="Lipzen A."/>
            <person name="Lombard V."/>
            <person name="Magnuson J."/>
            <person name="Maillard F."/>
            <person name="Murat C."/>
            <person name="Nolan M."/>
            <person name="Ohm R.A."/>
            <person name="Pangilinan J."/>
            <person name="Pereira M.F."/>
            <person name="Perotto S."/>
            <person name="Peter M."/>
            <person name="Pfister S."/>
            <person name="Riley R."/>
            <person name="Sitrit Y."/>
            <person name="Stielow J.B."/>
            <person name="Szollosi G."/>
            <person name="Zifcakova L."/>
            <person name="Stursova M."/>
            <person name="Spatafora J.W."/>
            <person name="Tedersoo L."/>
            <person name="Vaario L.M."/>
            <person name="Yamada A."/>
            <person name="Yan M."/>
            <person name="Wang P."/>
            <person name="Xu J."/>
            <person name="Bruns T."/>
            <person name="Baldrian P."/>
            <person name="Vilgalys R."/>
            <person name="Dunand C."/>
            <person name="Henrissat B."/>
            <person name="Grigoriev I.V."/>
            <person name="Hibbett D."/>
            <person name="Nagy L.G."/>
            <person name="Martin F.M."/>
        </authorList>
    </citation>
    <scope>NUCLEOTIDE SEQUENCE</scope>
    <source>
        <strain evidence="2">Prilba</strain>
    </source>
</reference>
<evidence type="ECO:0000259" key="1">
    <source>
        <dbReference type="PROSITE" id="PS50097"/>
    </source>
</evidence>
<name>A0A9P5JZJ0_9AGAM</name>
<dbReference type="OrthoDB" id="3357985at2759"/>
<dbReference type="SMART" id="SM00225">
    <property type="entry name" value="BTB"/>
    <property type="match status" value="1"/>
</dbReference>
<sequence length="702" mass="78383">MSTTIPHEATSTTDEPLANLVLFDYPNADIILRSQDCYHFLVPKIYIVNSSPILGELIQSTLDSPGAAKAEAPLPVVHVPKKGEIIHSLLTLIFPVTPLVPSTPEEILELLSVAQTYQMDSVLTHIRDRTARRNSLPTRLEPALRIYSLAQKYGLLPEALQTARTILNYPMTIEDYDGKLDIMSGASLYELWKYHERVRDILVSDLTEFRMSCACGTITGLRCMQLSSSKTPLWLDQYIESIGKSPNLFDSTELNIAMARHIKDKANELSCESLASVVDGGFEKAKSALCLVQERENSHAKISSLMTAPSKPFVVPDANFIIRSSDNINFRVHESVLAMASPIFKDLLSLPQPSDSETVDGLPVVQLSESSELLNCLVSIFYPVRPVKPKSYAKVLYLLAACQKYEMASVQSSIRAEVDRGEFPVPKGAEAFRAYAIASANQLIPEMENAARLTLDQSMTFEILGNGLRLFEGSALRDLVSFRKRCKDSFIACLNPFIEVQSMLGPSSIWVGCPEDMTTEVPRPNRVPPRWLNQLLLQKQNDLKLQNFTRPLDILSRIRGEYVMALQKHAICNFCLGVHLRNGSIFCAKLKNALVQARDKGPKSYDSPGYRISVAEVIIIREMMSVADSSVVRVHRLGQLTRHLSASVGPSDLDWDSLFVFEFIDPSITTPRDDERLFLWNDARKNCARSKIMETDTPPTIS</sequence>
<dbReference type="InterPro" id="IPR000210">
    <property type="entry name" value="BTB/POZ_dom"/>
</dbReference>
<dbReference type="EMBL" id="WHVB01000020">
    <property type="protein sequence ID" value="KAF8472337.1"/>
    <property type="molecule type" value="Genomic_DNA"/>
</dbReference>
<gene>
    <name evidence="2" type="ORF">DFH94DRAFT_684560</name>
</gene>
<feature type="domain" description="BTB" evidence="1">
    <location>
        <begin position="316"/>
        <end position="382"/>
    </location>
</feature>
<evidence type="ECO:0000313" key="3">
    <source>
        <dbReference type="Proteomes" id="UP000759537"/>
    </source>
</evidence>
<dbReference type="InterPro" id="IPR011333">
    <property type="entry name" value="SKP1/BTB/POZ_sf"/>
</dbReference>
<dbReference type="PROSITE" id="PS50097">
    <property type="entry name" value="BTB"/>
    <property type="match status" value="1"/>
</dbReference>
<proteinExistence type="predicted"/>